<keyword evidence="5" id="KW-1185">Reference proteome</keyword>
<dbReference type="InterPro" id="IPR000172">
    <property type="entry name" value="GMC_OxRdtase_N"/>
</dbReference>
<dbReference type="SUPFAM" id="SSF51905">
    <property type="entry name" value="FAD/NAD(P)-binding domain"/>
    <property type="match status" value="1"/>
</dbReference>
<comment type="cofactor">
    <cofactor evidence="2">
        <name>FAD</name>
        <dbReference type="ChEBI" id="CHEBI:57692"/>
    </cofactor>
</comment>
<dbReference type="SUPFAM" id="SSF54373">
    <property type="entry name" value="FAD-linked reductases, C-terminal domain"/>
    <property type="match status" value="1"/>
</dbReference>
<accession>A0A9P0MNF4</accession>
<keyword evidence="2" id="KW-0285">Flavoprotein</keyword>
<dbReference type="PROSITE" id="PS00624">
    <property type="entry name" value="GMC_OXRED_2"/>
    <property type="match status" value="1"/>
</dbReference>
<dbReference type="PANTHER" id="PTHR11552:SF227">
    <property type="entry name" value="GLUCOSE DEHYDROGENASE [FAD, QUINONE]-LIKE PROTEIN"/>
    <property type="match status" value="1"/>
</dbReference>
<protein>
    <recommendedName>
        <fullName evidence="3">Glucose-methanol-choline oxidoreductase N-terminal domain-containing protein</fullName>
    </recommendedName>
</protein>
<dbReference type="GO" id="GO:0050660">
    <property type="term" value="F:flavin adenine dinucleotide binding"/>
    <property type="evidence" value="ECO:0007669"/>
    <property type="project" value="InterPro"/>
</dbReference>
<evidence type="ECO:0000313" key="5">
    <source>
        <dbReference type="Proteomes" id="UP001152798"/>
    </source>
</evidence>
<comment type="similarity">
    <text evidence="1">Belongs to the GMC oxidoreductase family.</text>
</comment>
<dbReference type="PANTHER" id="PTHR11552">
    <property type="entry name" value="GLUCOSE-METHANOL-CHOLINE GMC OXIDOREDUCTASE"/>
    <property type="match status" value="1"/>
</dbReference>
<name>A0A9P0MNF4_NEZVI</name>
<dbReference type="OrthoDB" id="269227at2759"/>
<sequence length="455" mass="50231">MYVRGNRRDYDMWAARGNPGWSYNEILPYFRLSEDNETPKYRADRMYHGVGGYLTVGISPYLTPLANAFVTAGEQMGYRNIDFNAANQTGFMIPEATIRNGTRCSTAKAFLRPARNRPNLIVSYYSTVTRILIGEVNKTAYGVQFLRNGTYYTVYASKEVIVCAGSTNSPQLLLLSGVGPEQQLKSMNIPVYANLPVGQNLQDHAGVPLFFLVNQSVTITRRVYESGMAIFDYAMEVSSPLSDPLATETIGFVNSPYANPNIDYPDVEMLMCTSLPNHFNELQLFYIVVLTLHPKSVGNITLASSNPFQAPLINPGYFSVASDYPMLVTATKMAYNISLTPALQAYNSTLFLPLYPQCNSLPFLSEAFWTCLVSNYSTTVFHAGGTCRMGPSSDPTAVVDPHLRVHNITGLRVIDASIMPIVVSGNTNAAIIMIGERGSAFIYQDYNVRNPTPAT</sequence>
<dbReference type="Gene3D" id="3.50.50.60">
    <property type="entry name" value="FAD/NAD(P)-binding domain"/>
    <property type="match status" value="1"/>
</dbReference>
<dbReference type="Proteomes" id="UP001152798">
    <property type="component" value="Chromosome 5"/>
</dbReference>
<dbReference type="AlphaFoldDB" id="A0A9P0MNF4"/>
<keyword evidence="2" id="KW-0274">FAD</keyword>
<dbReference type="GO" id="GO:0016614">
    <property type="term" value="F:oxidoreductase activity, acting on CH-OH group of donors"/>
    <property type="evidence" value="ECO:0007669"/>
    <property type="project" value="InterPro"/>
</dbReference>
<feature type="domain" description="Glucose-methanol-choline oxidoreductase N-terminal" evidence="3">
    <location>
        <begin position="165"/>
        <end position="179"/>
    </location>
</feature>
<dbReference type="InterPro" id="IPR012132">
    <property type="entry name" value="GMC_OxRdtase"/>
</dbReference>
<evidence type="ECO:0000256" key="1">
    <source>
        <dbReference type="ARBA" id="ARBA00010790"/>
    </source>
</evidence>
<dbReference type="Gene3D" id="3.30.560.10">
    <property type="entry name" value="Glucose Oxidase, domain 3"/>
    <property type="match status" value="1"/>
</dbReference>
<dbReference type="PIRSF" id="PIRSF000137">
    <property type="entry name" value="Alcohol_oxidase"/>
    <property type="match status" value="1"/>
</dbReference>
<evidence type="ECO:0000259" key="3">
    <source>
        <dbReference type="PROSITE" id="PS00624"/>
    </source>
</evidence>
<dbReference type="Pfam" id="PF05199">
    <property type="entry name" value="GMC_oxred_C"/>
    <property type="match status" value="1"/>
</dbReference>
<proteinExistence type="inferred from homology"/>
<dbReference type="InterPro" id="IPR036188">
    <property type="entry name" value="FAD/NAD-bd_sf"/>
</dbReference>
<reference evidence="4" key="1">
    <citation type="submission" date="2022-01" db="EMBL/GenBank/DDBJ databases">
        <authorList>
            <person name="King R."/>
        </authorList>
    </citation>
    <scope>NUCLEOTIDE SEQUENCE</scope>
</reference>
<organism evidence="4 5">
    <name type="scientific">Nezara viridula</name>
    <name type="common">Southern green stink bug</name>
    <name type="synonym">Cimex viridulus</name>
    <dbReference type="NCBI Taxonomy" id="85310"/>
    <lineage>
        <taxon>Eukaryota</taxon>
        <taxon>Metazoa</taxon>
        <taxon>Ecdysozoa</taxon>
        <taxon>Arthropoda</taxon>
        <taxon>Hexapoda</taxon>
        <taxon>Insecta</taxon>
        <taxon>Pterygota</taxon>
        <taxon>Neoptera</taxon>
        <taxon>Paraneoptera</taxon>
        <taxon>Hemiptera</taxon>
        <taxon>Heteroptera</taxon>
        <taxon>Panheteroptera</taxon>
        <taxon>Pentatomomorpha</taxon>
        <taxon>Pentatomoidea</taxon>
        <taxon>Pentatomidae</taxon>
        <taxon>Pentatominae</taxon>
        <taxon>Nezara</taxon>
    </lineage>
</organism>
<gene>
    <name evidence="4" type="ORF">NEZAVI_LOCUS10495</name>
</gene>
<evidence type="ECO:0000256" key="2">
    <source>
        <dbReference type="PIRSR" id="PIRSR000137-2"/>
    </source>
</evidence>
<dbReference type="Pfam" id="PF00732">
    <property type="entry name" value="GMC_oxred_N"/>
    <property type="match status" value="1"/>
</dbReference>
<evidence type="ECO:0000313" key="4">
    <source>
        <dbReference type="EMBL" id="CAH1401483.1"/>
    </source>
</evidence>
<dbReference type="InterPro" id="IPR007867">
    <property type="entry name" value="GMC_OxRtase_C"/>
</dbReference>
<feature type="binding site" evidence="2">
    <location>
        <position position="128"/>
    </location>
    <ligand>
        <name>FAD</name>
        <dbReference type="ChEBI" id="CHEBI:57692"/>
    </ligand>
</feature>
<dbReference type="EMBL" id="OV725081">
    <property type="protein sequence ID" value="CAH1401483.1"/>
    <property type="molecule type" value="Genomic_DNA"/>
</dbReference>